<reference evidence="2" key="2">
    <citation type="journal article" date="2021" name="PeerJ">
        <title>Extensive microbial diversity within the chicken gut microbiome revealed by metagenomics and culture.</title>
        <authorList>
            <person name="Gilroy R."/>
            <person name="Ravi A."/>
            <person name="Getino M."/>
            <person name="Pursley I."/>
            <person name="Horton D.L."/>
            <person name="Alikhan N.F."/>
            <person name="Baker D."/>
            <person name="Gharbi K."/>
            <person name="Hall N."/>
            <person name="Watson M."/>
            <person name="Adriaenssens E.M."/>
            <person name="Foster-Nyarko E."/>
            <person name="Jarju S."/>
            <person name="Secka A."/>
            <person name="Antonio M."/>
            <person name="Oren A."/>
            <person name="Chaudhuri R.R."/>
            <person name="La Ragione R."/>
            <person name="Hildebrand F."/>
            <person name="Pallen M.J."/>
        </authorList>
    </citation>
    <scope>NUCLEOTIDE SEQUENCE</scope>
    <source>
        <strain evidence="2">CHK152-2994</strain>
    </source>
</reference>
<gene>
    <name evidence="2" type="ORF">IAD41_04835</name>
</gene>
<keyword evidence="1" id="KW-0812">Transmembrane</keyword>
<comment type="caution">
    <text evidence="2">The sequence shown here is derived from an EMBL/GenBank/DDBJ whole genome shotgun (WGS) entry which is preliminary data.</text>
</comment>
<reference evidence="2" key="1">
    <citation type="submission" date="2020-10" db="EMBL/GenBank/DDBJ databases">
        <authorList>
            <person name="Gilroy R."/>
        </authorList>
    </citation>
    <scope>NUCLEOTIDE SEQUENCE</scope>
    <source>
        <strain evidence="2">CHK152-2994</strain>
    </source>
</reference>
<proteinExistence type="predicted"/>
<evidence type="ECO:0000256" key="1">
    <source>
        <dbReference type="SAM" id="Phobius"/>
    </source>
</evidence>
<organism evidence="2 3">
    <name type="scientific">Candidatus Scatenecus faecavium</name>
    <dbReference type="NCBI Taxonomy" id="2840915"/>
    <lineage>
        <taxon>Bacteria</taxon>
        <taxon>Candidatus Scatenecus</taxon>
    </lineage>
</organism>
<sequence>MPEAAVEIRIGEANQMTITNIISAIGNTSSVYPLILRDCGVEIPSKVYLTYKENKDDKDVAFLATRERILDEYATSAVWLGGIPLVERLVNKFVIEKKGFNPNVNLKLFKESDCQGIDYNIKYFEEKLSKGEISKEAVEEVKSAIADLKKVKSNKGAYEKLLSSKFLAATAIPIALMGFVIPKLIFGLTAKTKAAKKAKAEQKTQLNNVAKFLTPPFTSLKSDVFTPFSLKNSKNPAFTGNFSSTVANFTTYEKMAAIDGGYAIGRVATSRKKNEAVDIGFKMLGMMFLNFVAPKYIEKILDSAANKALNLDVKLDPLMLEDKELLKMISDKKLAENLPSSNDGKSLLKFIDENPKAMFTKYAAKFEKVSLLEDGTRDPRAFIDIEELAKFKKSIEEFGNKALSIAAKDGDLKAIEKEVQKFAKKAKIVKSLNILTNVGLSSFLLAYCLPKVQYAFREWYTGSKLEPGIVD</sequence>
<protein>
    <submittedName>
        <fullName evidence="2">Uncharacterized protein</fullName>
    </submittedName>
</protein>
<feature type="transmembrane region" description="Helical" evidence="1">
    <location>
        <begin position="166"/>
        <end position="189"/>
    </location>
</feature>
<dbReference type="Proteomes" id="UP000824139">
    <property type="component" value="Unassembled WGS sequence"/>
</dbReference>
<keyword evidence="1" id="KW-0472">Membrane</keyword>
<dbReference type="EMBL" id="DVJO01000104">
    <property type="protein sequence ID" value="HIS82914.1"/>
    <property type="molecule type" value="Genomic_DNA"/>
</dbReference>
<keyword evidence="1" id="KW-1133">Transmembrane helix</keyword>
<evidence type="ECO:0000313" key="3">
    <source>
        <dbReference type="Proteomes" id="UP000824139"/>
    </source>
</evidence>
<evidence type="ECO:0000313" key="2">
    <source>
        <dbReference type="EMBL" id="HIS82914.1"/>
    </source>
</evidence>
<name>A0A9D1K509_9BACT</name>
<accession>A0A9D1K509</accession>
<dbReference type="AlphaFoldDB" id="A0A9D1K509"/>